<evidence type="ECO:0000256" key="1">
    <source>
        <dbReference type="SAM" id="SignalP"/>
    </source>
</evidence>
<proteinExistence type="predicted"/>
<gene>
    <name evidence="3" type="ORF">IAB91_03955</name>
</gene>
<protein>
    <submittedName>
        <fullName evidence="3">Outer membrane beta-barrel protein</fullName>
    </submittedName>
</protein>
<name>A0A9D9IMC3_9BACT</name>
<evidence type="ECO:0000313" key="3">
    <source>
        <dbReference type="EMBL" id="MBO8474431.1"/>
    </source>
</evidence>
<dbReference type="InterPro" id="IPR025665">
    <property type="entry name" value="Beta-barrel_OMP_2"/>
</dbReference>
<sequence>MKRFLIVVVASALMMAGAIDSVAQSRYGVIGGMTFSTSRISDMNRASMTQWHAGFTYKLDLPLGFSIQPSLMYHVKGAKLDPQQFDIRMGYLELPVSFQWGPDLLLFRPFLDVTPYIGYALNNQLAAVDMFTQKNSWDGLNRFEYGLGLGIGLELWRFQVIGRYNWNLGPLSNAAESMQDGFVPFLRNSFSSSNFGGFTLSVAFLFGGGK</sequence>
<evidence type="ECO:0000313" key="4">
    <source>
        <dbReference type="Proteomes" id="UP000823757"/>
    </source>
</evidence>
<dbReference type="AlphaFoldDB" id="A0A9D9IMC3"/>
<dbReference type="Proteomes" id="UP000823757">
    <property type="component" value="Unassembled WGS sequence"/>
</dbReference>
<dbReference type="Pfam" id="PF13568">
    <property type="entry name" value="OMP_b-brl_2"/>
    <property type="match status" value="1"/>
</dbReference>
<accession>A0A9D9IMC3</accession>
<feature type="domain" description="Outer membrane protein beta-barrel" evidence="2">
    <location>
        <begin position="23"/>
        <end position="171"/>
    </location>
</feature>
<keyword evidence="1" id="KW-0732">Signal</keyword>
<comment type="caution">
    <text evidence="3">The sequence shown here is derived from an EMBL/GenBank/DDBJ whole genome shotgun (WGS) entry which is preliminary data.</text>
</comment>
<organism evidence="3 4">
    <name type="scientific">Candidatus Cryptobacteroides faecigallinarum</name>
    <dbReference type="NCBI Taxonomy" id="2840763"/>
    <lineage>
        <taxon>Bacteria</taxon>
        <taxon>Pseudomonadati</taxon>
        <taxon>Bacteroidota</taxon>
        <taxon>Bacteroidia</taxon>
        <taxon>Bacteroidales</taxon>
        <taxon>Candidatus Cryptobacteroides</taxon>
    </lineage>
</organism>
<feature type="signal peptide" evidence="1">
    <location>
        <begin position="1"/>
        <end position="23"/>
    </location>
</feature>
<reference evidence="3" key="2">
    <citation type="journal article" date="2021" name="PeerJ">
        <title>Extensive microbial diversity within the chicken gut microbiome revealed by metagenomics and culture.</title>
        <authorList>
            <person name="Gilroy R."/>
            <person name="Ravi A."/>
            <person name="Getino M."/>
            <person name="Pursley I."/>
            <person name="Horton D.L."/>
            <person name="Alikhan N.F."/>
            <person name="Baker D."/>
            <person name="Gharbi K."/>
            <person name="Hall N."/>
            <person name="Watson M."/>
            <person name="Adriaenssens E.M."/>
            <person name="Foster-Nyarko E."/>
            <person name="Jarju S."/>
            <person name="Secka A."/>
            <person name="Antonio M."/>
            <person name="Oren A."/>
            <person name="Chaudhuri R.R."/>
            <person name="La Ragione R."/>
            <person name="Hildebrand F."/>
            <person name="Pallen M.J."/>
        </authorList>
    </citation>
    <scope>NUCLEOTIDE SEQUENCE</scope>
    <source>
        <strain evidence="3">B1-13419</strain>
    </source>
</reference>
<evidence type="ECO:0000259" key="2">
    <source>
        <dbReference type="Pfam" id="PF13568"/>
    </source>
</evidence>
<dbReference type="EMBL" id="JADIMD010000053">
    <property type="protein sequence ID" value="MBO8474431.1"/>
    <property type="molecule type" value="Genomic_DNA"/>
</dbReference>
<reference evidence="3" key="1">
    <citation type="submission" date="2020-10" db="EMBL/GenBank/DDBJ databases">
        <authorList>
            <person name="Gilroy R."/>
        </authorList>
    </citation>
    <scope>NUCLEOTIDE SEQUENCE</scope>
    <source>
        <strain evidence="3">B1-13419</strain>
    </source>
</reference>
<feature type="chain" id="PRO_5038736885" evidence="1">
    <location>
        <begin position="24"/>
        <end position="210"/>
    </location>
</feature>